<reference evidence="1 2" key="1">
    <citation type="submission" date="2015-01" db="EMBL/GenBank/DDBJ databases">
        <title>Evolution of Trichinella species and genotypes.</title>
        <authorList>
            <person name="Korhonen P.K."/>
            <person name="Edoardo P."/>
            <person name="Giuseppe L.R."/>
            <person name="Gasser R.B."/>
        </authorList>
    </citation>
    <scope>NUCLEOTIDE SEQUENCE [LARGE SCALE GENOMIC DNA]</scope>
    <source>
        <strain evidence="1">ISS417</strain>
    </source>
</reference>
<protein>
    <submittedName>
        <fullName evidence="1">Uncharacterized protein</fullName>
    </submittedName>
</protein>
<proteinExistence type="predicted"/>
<dbReference type="Proteomes" id="UP000055048">
    <property type="component" value="Unassembled WGS sequence"/>
</dbReference>
<keyword evidence="2" id="KW-1185">Reference proteome</keyword>
<accession>A0A0V0U4H7</accession>
<name>A0A0V0U4H7_9BILA</name>
<dbReference type="AlphaFoldDB" id="A0A0V0U4H7"/>
<sequence length="164" mass="19217">MESLFSSTVYDRMGILRKKMYMNMIVKRPEIHFAFVNGHHSALKAAIPHPFPPRPLFFVYFLIRKLFEREVKLGVKIVKRIIEREEKKVGQNLFNVTPAKTVPGLSVKRFNACRRRLNWAQKLRVNSVNLVTSWPVWDAWTYVVVVLSFNLWCETVGGCKFAQF</sequence>
<gene>
    <name evidence="1" type="ORF">T05_15441</name>
</gene>
<evidence type="ECO:0000313" key="2">
    <source>
        <dbReference type="Proteomes" id="UP000055048"/>
    </source>
</evidence>
<comment type="caution">
    <text evidence="1">The sequence shown here is derived from an EMBL/GenBank/DDBJ whole genome shotgun (WGS) entry which is preliminary data.</text>
</comment>
<evidence type="ECO:0000313" key="1">
    <source>
        <dbReference type="EMBL" id="KRX46123.1"/>
    </source>
</evidence>
<organism evidence="1 2">
    <name type="scientific">Trichinella murrelli</name>
    <dbReference type="NCBI Taxonomy" id="144512"/>
    <lineage>
        <taxon>Eukaryota</taxon>
        <taxon>Metazoa</taxon>
        <taxon>Ecdysozoa</taxon>
        <taxon>Nematoda</taxon>
        <taxon>Enoplea</taxon>
        <taxon>Dorylaimia</taxon>
        <taxon>Trichinellida</taxon>
        <taxon>Trichinellidae</taxon>
        <taxon>Trichinella</taxon>
    </lineage>
</organism>
<dbReference type="EMBL" id="JYDJ01000063">
    <property type="protein sequence ID" value="KRX46123.1"/>
    <property type="molecule type" value="Genomic_DNA"/>
</dbReference>